<dbReference type="InterPro" id="IPR002293">
    <property type="entry name" value="AA/rel_permease1"/>
</dbReference>
<evidence type="ECO:0000313" key="8">
    <source>
        <dbReference type="Proteomes" id="UP000469462"/>
    </source>
</evidence>
<comment type="caution">
    <text evidence="7">The sequence shown here is derived from an EMBL/GenBank/DDBJ whole genome shotgun (WGS) entry which is preliminary data.</text>
</comment>
<evidence type="ECO:0000256" key="4">
    <source>
        <dbReference type="ARBA" id="ARBA00022989"/>
    </source>
</evidence>
<name>A0AAI9SFS4_9BURK</name>
<feature type="transmembrane region" description="Helical" evidence="6">
    <location>
        <begin position="269"/>
        <end position="292"/>
    </location>
</feature>
<feature type="transmembrane region" description="Helical" evidence="6">
    <location>
        <begin position="409"/>
        <end position="425"/>
    </location>
</feature>
<feature type="transmembrane region" description="Helical" evidence="6">
    <location>
        <begin position="189"/>
        <end position="208"/>
    </location>
</feature>
<organism evidence="7 8">
    <name type="scientific">Sutterella seckii</name>
    <dbReference type="NCBI Taxonomy" id="1944635"/>
    <lineage>
        <taxon>Bacteria</taxon>
        <taxon>Pseudomonadati</taxon>
        <taxon>Pseudomonadota</taxon>
        <taxon>Betaproteobacteria</taxon>
        <taxon>Burkholderiales</taxon>
        <taxon>Sutterellaceae</taxon>
        <taxon>Sutterella</taxon>
    </lineage>
</organism>
<dbReference type="EMBL" id="WEHW01000001">
    <property type="protein sequence ID" value="KAB7652809.1"/>
    <property type="molecule type" value="Genomic_DNA"/>
</dbReference>
<keyword evidence="5 6" id="KW-0472">Membrane</keyword>
<evidence type="ECO:0000313" key="7">
    <source>
        <dbReference type="EMBL" id="KAB7652809.1"/>
    </source>
</evidence>
<evidence type="ECO:0000256" key="6">
    <source>
        <dbReference type="SAM" id="Phobius"/>
    </source>
</evidence>
<dbReference type="RefSeq" id="WP_152156865.1">
    <property type="nucleotide sequence ID" value="NZ_WEHW01000001.1"/>
</dbReference>
<feature type="transmembrane region" description="Helical" evidence="6">
    <location>
        <begin position="323"/>
        <end position="342"/>
    </location>
</feature>
<evidence type="ECO:0000256" key="5">
    <source>
        <dbReference type="ARBA" id="ARBA00023136"/>
    </source>
</evidence>
<accession>A0AAI9SFS4</accession>
<dbReference type="GO" id="GO:0022857">
    <property type="term" value="F:transmembrane transporter activity"/>
    <property type="evidence" value="ECO:0007669"/>
    <property type="project" value="InterPro"/>
</dbReference>
<keyword evidence="3 6" id="KW-0812">Transmembrane</keyword>
<keyword evidence="4 6" id="KW-1133">Transmembrane helix</keyword>
<comment type="subcellular location">
    <subcellularLocation>
        <location evidence="1">Cell membrane</location>
        <topology evidence="1">Multi-pass membrane protein</topology>
    </subcellularLocation>
</comment>
<dbReference type="GO" id="GO:0005886">
    <property type="term" value="C:plasma membrane"/>
    <property type="evidence" value="ECO:0007669"/>
    <property type="project" value="UniProtKB-SubCell"/>
</dbReference>
<dbReference type="PANTHER" id="PTHR42770:SF5">
    <property type="entry name" value="CADAVERINE_LYSINE ANTIPORTER"/>
    <property type="match status" value="1"/>
</dbReference>
<evidence type="ECO:0000256" key="1">
    <source>
        <dbReference type="ARBA" id="ARBA00004651"/>
    </source>
</evidence>
<dbReference type="PANTHER" id="PTHR42770">
    <property type="entry name" value="AMINO ACID TRANSPORTER-RELATED"/>
    <property type="match status" value="1"/>
</dbReference>
<dbReference type="PIRSF" id="PIRSF006060">
    <property type="entry name" value="AA_transporter"/>
    <property type="match status" value="1"/>
</dbReference>
<protein>
    <submittedName>
        <fullName evidence="7">Cadaverine/lysine antiporter</fullName>
    </submittedName>
</protein>
<feature type="transmembrane region" description="Helical" evidence="6">
    <location>
        <begin position="220"/>
        <end position="238"/>
    </location>
</feature>
<keyword evidence="2" id="KW-1003">Cell membrane</keyword>
<evidence type="ECO:0000256" key="2">
    <source>
        <dbReference type="ARBA" id="ARBA00022475"/>
    </source>
</evidence>
<feature type="transmembrane region" description="Helical" evidence="6">
    <location>
        <begin position="121"/>
        <end position="139"/>
    </location>
</feature>
<feature type="transmembrane region" description="Helical" evidence="6">
    <location>
        <begin position="34"/>
        <end position="58"/>
    </location>
</feature>
<feature type="transmembrane region" description="Helical" evidence="6">
    <location>
        <begin position="87"/>
        <end position="109"/>
    </location>
</feature>
<keyword evidence="8" id="KW-1185">Reference proteome</keyword>
<evidence type="ECO:0000256" key="3">
    <source>
        <dbReference type="ARBA" id="ARBA00022692"/>
    </source>
</evidence>
<feature type="transmembrane region" description="Helical" evidence="6">
    <location>
        <begin position="348"/>
        <end position="368"/>
    </location>
</feature>
<feature type="transmembrane region" description="Helical" evidence="6">
    <location>
        <begin position="384"/>
        <end position="403"/>
    </location>
</feature>
<dbReference type="Pfam" id="PF13520">
    <property type="entry name" value="AA_permease_2"/>
    <property type="match status" value="1"/>
</dbReference>
<proteinExistence type="predicted"/>
<reference evidence="7 8" key="1">
    <citation type="submission" date="2019-10" db="EMBL/GenBank/DDBJ databases">
        <title>Genome diversity of Sutterella seckii.</title>
        <authorList>
            <person name="Chaplin A.V."/>
            <person name="Sokolova S.R."/>
            <person name="Mosin K.A."/>
            <person name="Ivanova E.L."/>
            <person name="Kochetkova T.O."/>
            <person name="Goltsov A.Y."/>
            <person name="Trofimov D.Y."/>
            <person name="Efimov B.A."/>
        </authorList>
    </citation>
    <scope>NUCLEOTIDE SEQUENCE [LARGE SCALE GENOMIC DNA]</scope>
    <source>
        <strain evidence="7 8">ASD3426</strain>
    </source>
</reference>
<dbReference type="AlphaFoldDB" id="A0AAI9SFS4"/>
<dbReference type="InterPro" id="IPR050367">
    <property type="entry name" value="APC_superfamily"/>
</dbReference>
<feature type="transmembrane region" description="Helical" evidence="6">
    <location>
        <begin position="7"/>
        <end position="28"/>
    </location>
</feature>
<dbReference type="Gene3D" id="1.20.1740.10">
    <property type="entry name" value="Amino acid/polyamine transporter I"/>
    <property type="match status" value="1"/>
</dbReference>
<dbReference type="NCBIfam" id="NF007754">
    <property type="entry name" value="PRK10435.1"/>
    <property type="match status" value="1"/>
</dbReference>
<gene>
    <name evidence="7" type="primary">cadB</name>
    <name evidence="7" type="ORF">GBM96_00180</name>
</gene>
<feature type="transmembrane region" description="Helical" evidence="6">
    <location>
        <begin position="146"/>
        <end position="169"/>
    </location>
</feature>
<dbReference type="Proteomes" id="UP000469462">
    <property type="component" value="Unassembled WGS sequence"/>
</dbReference>
<sequence>MASDKKIGLITCTGIVAGNMMCSGIALLPANLSAIGSITLIGWLIALLGALGLAWVYAYQATTDPQEGGPIAYAGELSKVFGFQTGVLYYHSNWIGNLACGITAVAYLSYFFPELQSPRNAGFACIGIVWLLTFVNMLGAKWIGRFTTIGLIAVLIPVVGTAVAGWFWFDPQTYVANWNETGKSSWSAVSQSVLLCLWAFVGVESAAVSTHIVRNPRKTIPIATLLGTLIAGVVYIASSQVVCGMYPAEIIANSGAPFAIAASTIAGPWAAPIVAGCTAFASLASLASWMMLVSHAGARASKDGTFPSIYGEIDRNGIPRKGLVLGSIKMTVMMLVIVAINWNSSGTAVLFESITGIAVLLLMLPYFYSGLNLIRKEGAQQGKAINVVAAVVACSFCLVAIAGASQMRLALTLITSLTVLIFYAWRTGLDASRFASSARSLIQAGDAMRLPGGALTRVCKEDDRGPWL</sequence>